<evidence type="ECO:0000256" key="2">
    <source>
        <dbReference type="ARBA" id="ARBA00022692"/>
    </source>
</evidence>
<dbReference type="GO" id="GO:0055085">
    <property type="term" value="P:transmembrane transport"/>
    <property type="evidence" value="ECO:0007669"/>
    <property type="project" value="InterPro"/>
</dbReference>
<feature type="transmembrane region" description="Helical" evidence="6">
    <location>
        <begin position="329"/>
        <end position="351"/>
    </location>
</feature>
<dbReference type="Gene3D" id="3.30.750.24">
    <property type="entry name" value="STAS domain"/>
    <property type="match status" value="1"/>
</dbReference>
<keyword evidence="9" id="KW-1185">Reference proteome</keyword>
<feature type="transmembrane region" description="Helical" evidence="6">
    <location>
        <begin position="131"/>
        <end position="156"/>
    </location>
</feature>
<reference evidence="8 9" key="1">
    <citation type="submission" date="2023-10" db="EMBL/GenBank/DDBJ databases">
        <authorList>
            <person name="Maclean D."/>
            <person name="Macfadyen A."/>
        </authorList>
    </citation>
    <scope>NUCLEOTIDE SEQUENCE [LARGE SCALE GENOMIC DNA]</scope>
</reference>
<dbReference type="Pfam" id="PF00916">
    <property type="entry name" value="Sulfate_transp"/>
    <property type="match status" value="1"/>
</dbReference>
<keyword evidence="3 6" id="KW-1133">Transmembrane helix</keyword>
<evidence type="ECO:0000256" key="6">
    <source>
        <dbReference type="SAM" id="Phobius"/>
    </source>
</evidence>
<dbReference type="SUPFAM" id="SSF52091">
    <property type="entry name" value="SpoIIaa-like"/>
    <property type="match status" value="1"/>
</dbReference>
<feature type="transmembrane region" description="Helical" evidence="6">
    <location>
        <begin position="422"/>
        <end position="441"/>
    </location>
</feature>
<keyword evidence="2 6" id="KW-0812">Transmembrane</keyword>
<sequence>MTDGRRRPSMGMQDTAESQSAPKKRISPANDESEDGPLIEGEGKYGKRYKVHRGHDINDFQELRENAGFLWGTQRRKFEHARKTYVFLDWVTVFLPAVGWLRQYNIRRNLLADVLAGTSVAALVVPQGMSYAALAGLPSVYGLYGAFVPVLCYAALGSSRHLAVGPVAVTSLLLGSGLPGIIDAPVQDNPNDPKNQHAQDVYNHAAIQVAFLAGCLYTIVGILKLGWLTNFLSHSVISGFMSGASVIIALSQVKSIFGYSRRPDPDSTDILKLPPISFPRHDPVQAQLKDLLGPTWTPYFKWREFIMGICWLILLFTMKEIGKRNKKLVYIRAAGPLTVTVLSIAICNIFHLSRAPANIKVVGTVPAGLPHQTVTWWFPMPEFQRQIGLAIIVCLIDVLESISIAKALAYRNSYDLNATQELRGLGLANLVGAAFNCYTTTGSFSRSAIMNDVGAKTQLAGIISGILVMIVLLCLTPVFKNMPQNAQAAVIIAAVIGLFRYDEWWFLWKVNKLDWIVFNVALFCTMFAGVDIGLGISIGVSVVLALYKSAFPKTSILGRLPDTTVYRNVKQYPEARQVEGLLLLRIDAPLYFANVNPVKDALAKYERRAQEAAEKQGQTLHFIIIDLSPVYDVDASAIHFFKDWIRQHKEKGVQPVISNPSREVMRLLEKARIPQLIGDEYITVRVNDAVLLCKEILAECGSQRTTVAETLRAEQAQACAGRPQPSFSVEQKGIA</sequence>
<dbReference type="Pfam" id="PF01740">
    <property type="entry name" value="STAS"/>
    <property type="match status" value="1"/>
</dbReference>
<dbReference type="CDD" id="cd07042">
    <property type="entry name" value="STAS_SulP_like_sulfate_transporter"/>
    <property type="match status" value="1"/>
</dbReference>
<evidence type="ECO:0000256" key="3">
    <source>
        <dbReference type="ARBA" id="ARBA00022989"/>
    </source>
</evidence>
<feature type="transmembrane region" description="Helical" evidence="6">
    <location>
        <begin position="299"/>
        <end position="317"/>
    </location>
</feature>
<feature type="transmembrane region" description="Helical" evidence="6">
    <location>
        <begin position="202"/>
        <end position="223"/>
    </location>
</feature>
<comment type="subcellular location">
    <subcellularLocation>
        <location evidence="1">Membrane</location>
        <topology evidence="1">Multi-pass membrane protein</topology>
    </subcellularLocation>
</comment>
<dbReference type="InterPro" id="IPR011547">
    <property type="entry name" value="SLC26A/SulP_dom"/>
</dbReference>
<feature type="domain" description="STAS" evidence="7">
    <location>
        <begin position="571"/>
        <end position="693"/>
    </location>
</feature>
<evidence type="ECO:0000313" key="8">
    <source>
        <dbReference type="EMBL" id="CAK0779461.1"/>
    </source>
</evidence>
<evidence type="ECO:0000259" key="7">
    <source>
        <dbReference type="PROSITE" id="PS50801"/>
    </source>
</evidence>
<evidence type="ECO:0000313" key="9">
    <source>
        <dbReference type="Proteomes" id="UP001314263"/>
    </source>
</evidence>
<dbReference type="NCBIfam" id="TIGR00815">
    <property type="entry name" value="sulP"/>
    <property type="match status" value="1"/>
</dbReference>
<dbReference type="InterPro" id="IPR036513">
    <property type="entry name" value="STAS_dom_sf"/>
</dbReference>
<feature type="transmembrane region" description="Helical" evidence="6">
    <location>
        <begin position="486"/>
        <end position="508"/>
    </location>
</feature>
<dbReference type="Proteomes" id="UP001314263">
    <property type="component" value="Unassembled WGS sequence"/>
</dbReference>
<dbReference type="AlphaFoldDB" id="A0AAV1I5I7"/>
<evidence type="ECO:0000256" key="5">
    <source>
        <dbReference type="SAM" id="MobiDB-lite"/>
    </source>
</evidence>
<dbReference type="InterPro" id="IPR002645">
    <property type="entry name" value="STAS_dom"/>
</dbReference>
<dbReference type="GO" id="GO:0016020">
    <property type="term" value="C:membrane"/>
    <property type="evidence" value="ECO:0007669"/>
    <property type="project" value="UniProtKB-SubCell"/>
</dbReference>
<name>A0AAV1I5I7_9CHLO</name>
<feature type="transmembrane region" description="Helical" evidence="6">
    <location>
        <begin position="520"/>
        <end position="547"/>
    </location>
</feature>
<feature type="transmembrane region" description="Helical" evidence="6">
    <location>
        <begin position="163"/>
        <end position="182"/>
    </location>
</feature>
<gene>
    <name evidence="8" type="ORF">CVIRNUC_004780</name>
</gene>
<evidence type="ECO:0000256" key="4">
    <source>
        <dbReference type="ARBA" id="ARBA00023136"/>
    </source>
</evidence>
<dbReference type="EMBL" id="CAUYUE010000005">
    <property type="protein sequence ID" value="CAK0779461.1"/>
    <property type="molecule type" value="Genomic_DNA"/>
</dbReference>
<feature type="transmembrane region" description="Helical" evidence="6">
    <location>
        <begin position="84"/>
        <end position="101"/>
    </location>
</feature>
<accession>A0AAV1I5I7</accession>
<dbReference type="PROSITE" id="PS50801">
    <property type="entry name" value="STAS"/>
    <property type="match status" value="1"/>
</dbReference>
<feature type="transmembrane region" description="Helical" evidence="6">
    <location>
        <begin position="461"/>
        <end position="479"/>
    </location>
</feature>
<protein>
    <recommendedName>
        <fullName evidence="7">STAS domain-containing protein</fullName>
    </recommendedName>
</protein>
<proteinExistence type="predicted"/>
<dbReference type="InterPro" id="IPR001902">
    <property type="entry name" value="SLC26A/SulP_fam"/>
</dbReference>
<comment type="caution">
    <text evidence="8">The sequence shown here is derived from an EMBL/GenBank/DDBJ whole genome shotgun (WGS) entry which is preliminary data.</text>
</comment>
<dbReference type="PANTHER" id="PTHR11814">
    <property type="entry name" value="SULFATE TRANSPORTER"/>
    <property type="match status" value="1"/>
</dbReference>
<keyword evidence="4 6" id="KW-0472">Membrane</keyword>
<evidence type="ECO:0000256" key="1">
    <source>
        <dbReference type="ARBA" id="ARBA00004141"/>
    </source>
</evidence>
<feature type="transmembrane region" description="Helical" evidence="6">
    <location>
        <begin position="235"/>
        <end position="253"/>
    </location>
</feature>
<feature type="transmembrane region" description="Helical" evidence="6">
    <location>
        <begin position="387"/>
        <end position="410"/>
    </location>
</feature>
<organism evidence="8 9">
    <name type="scientific">Coccomyxa viridis</name>
    <dbReference type="NCBI Taxonomy" id="1274662"/>
    <lineage>
        <taxon>Eukaryota</taxon>
        <taxon>Viridiplantae</taxon>
        <taxon>Chlorophyta</taxon>
        <taxon>core chlorophytes</taxon>
        <taxon>Trebouxiophyceae</taxon>
        <taxon>Trebouxiophyceae incertae sedis</taxon>
        <taxon>Coccomyxaceae</taxon>
        <taxon>Coccomyxa</taxon>
    </lineage>
</organism>
<feature type="region of interest" description="Disordered" evidence="5">
    <location>
        <begin position="1"/>
        <end position="42"/>
    </location>
</feature>